<keyword evidence="2" id="KW-1185">Reference proteome</keyword>
<accession>A0ABD0YQH9</accession>
<comment type="caution">
    <text evidence="1">The sequence shown here is derived from an EMBL/GenBank/DDBJ whole genome shotgun (WGS) entry which is preliminary data.</text>
</comment>
<evidence type="ECO:0000313" key="2">
    <source>
        <dbReference type="Proteomes" id="UP001558652"/>
    </source>
</evidence>
<dbReference type="AlphaFoldDB" id="A0ABD0YQH9"/>
<evidence type="ECO:0000313" key="1">
    <source>
        <dbReference type="EMBL" id="KAL1124762.1"/>
    </source>
</evidence>
<organism evidence="1 2">
    <name type="scientific">Ranatra chinensis</name>
    <dbReference type="NCBI Taxonomy" id="642074"/>
    <lineage>
        <taxon>Eukaryota</taxon>
        <taxon>Metazoa</taxon>
        <taxon>Ecdysozoa</taxon>
        <taxon>Arthropoda</taxon>
        <taxon>Hexapoda</taxon>
        <taxon>Insecta</taxon>
        <taxon>Pterygota</taxon>
        <taxon>Neoptera</taxon>
        <taxon>Paraneoptera</taxon>
        <taxon>Hemiptera</taxon>
        <taxon>Heteroptera</taxon>
        <taxon>Panheteroptera</taxon>
        <taxon>Nepomorpha</taxon>
        <taxon>Nepidae</taxon>
        <taxon>Ranatrinae</taxon>
        <taxon>Ranatra</taxon>
    </lineage>
</organism>
<proteinExistence type="predicted"/>
<protein>
    <submittedName>
        <fullName evidence="1">Uncharacterized protein</fullName>
    </submittedName>
</protein>
<dbReference type="EMBL" id="JBFDAA010000010">
    <property type="protein sequence ID" value="KAL1124762.1"/>
    <property type="molecule type" value="Genomic_DNA"/>
</dbReference>
<dbReference type="Proteomes" id="UP001558652">
    <property type="component" value="Unassembled WGS sequence"/>
</dbReference>
<gene>
    <name evidence="1" type="ORF">AAG570_001383</name>
</gene>
<reference evidence="1 2" key="1">
    <citation type="submission" date="2024-07" db="EMBL/GenBank/DDBJ databases">
        <title>Chromosome-level genome assembly of the water stick insect Ranatra chinensis (Heteroptera: Nepidae).</title>
        <authorList>
            <person name="Liu X."/>
        </authorList>
    </citation>
    <scope>NUCLEOTIDE SEQUENCE [LARGE SCALE GENOMIC DNA]</scope>
    <source>
        <strain evidence="1">Cailab_2021Rc</strain>
        <tissue evidence="1">Muscle</tissue>
    </source>
</reference>
<sequence>MEDGGAENYTNISVTAFTFWKSHLSQQVVRVIEDCLPQICVFNVKNNNRLRLRLSASPGSVDAAGSSKYATAMPIKHRLTIRLMVTNVIGLLLVAQRSTGIWRTDWNRDLLYIDRRTWGDWLPVITACGWSVTWRAEDPTRIRPSSAVEYPGYGERLPGRDNLGKKGIHRVPILFSSKRNENREIYDATDVVCNVSECKSAKVTGNAGGVTSADGPAGSPRLPSISELISEHALCIGLKYNDRDRTPPIPTRTALPGKHSFVSNERFNMQPLPRHK</sequence>
<name>A0ABD0YQH9_9HEMI</name>